<evidence type="ECO:0000259" key="2">
    <source>
        <dbReference type="Pfam" id="PF13456"/>
    </source>
</evidence>
<accession>A0AA39RW30</accession>
<evidence type="ECO:0000313" key="4">
    <source>
        <dbReference type="Proteomes" id="UP001168877"/>
    </source>
</evidence>
<dbReference type="Pfam" id="PF13456">
    <property type="entry name" value="RVT_3"/>
    <property type="match status" value="1"/>
</dbReference>
<keyword evidence="1" id="KW-0472">Membrane</keyword>
<dbReference type="Proteomes" id="UP001168877">
    <property type="component" value="Unassembled WGS sequence"/>
</dbReference>
<feature type="transmembrane region" description="Helical" evidence="1">
    <location>
        <begin position="25"/>
        <end position="49"/>
    </location>
</feature>
<comment type="caution">
    <text evidence="3">The sequence shown here is derived from an EMBL/GenBank/DDBJ whole genome shotgun (WGS) entry which is preliminary data.</text>
</comment>
<sequence>MVIRDFEGCVVGSSTQSLAANFSPLVAEATALFGGIVFALEAGLHLLLLKLTLKWWWILFIGGVRLCSKVGIIISDIFQLIRIHEPRSAKLSFRCLLQKIFSYLKLALRLWSGWF</sequence>
<dbReference type="EMBL" id="JAUESC010000384">
    <property type="protein sequence ID" value="KAK0581556.1"/>
    <property type="molecule type" value="Genomic_DNA"/>
</dbReference>
<keyword evidence="1" id="KW-0812">Transmembrane</keyword>
<proteinExistence type="predicted"/>
<name>A0AA39RW30_ACESA</name>
<dbReference type="AlphaFoldDB" id="A0AA39RW30"/>
<feature type="domain" description="RNase H type-1" evidence="2">
    <location>
        <begin position="1"/>
        <end position="50"/>
    </location>
</feature>
<gene>
    <name evidence="3" type="ORF">LWI29_015081</name>
</gene>
<dbReference type="InterPro" id="IPR002156">
    <property type="entry name" value="RNaseH_domain"/>
</dbReference>
<protein>
    <recommendedName>
        <fullName evidence="2">RNase H type-1 domain-containing protein</fullName>
    </recommendedName>
</protein>
<dbReference type="GO" id="GO:0004523">
    <property type="term" value="F:RNA-DNA hybrid ribonuclease activity"/>
    <property type="evidence" value="ECO:0007669"/>
    <property type="project" value="InterPro"/>
</dbReference>
<reference evidence="3" key="2">
    <citation type="submission" date="2023-06" db="EMBL/GenBank/DDBJ databases">
        <authorList>
            <person name="Swenson N.G."/>
            <person name="Wegrzyn J.L."/>
            <person name="Mcevoy S.L."/>
        </authorList>
    </citation>
    <scope>NUCLEOTIDE SEQUENCE</scope>
    <source>
        <strain evidence="3">NS2018</strain>
        <tissue evidence="3">Leaf</tissue>
    </source>
</reference>
<reference evidence="3" key="1">
    <citation type="journal article" date="2022" name="Plant J.">
        <title>Strategies of tolerance reflected in two North American maple genomes.</title>
        <authorList>
            <person name="McEvoy S.L."/>
            <person name="Sezen U.U."/>
            <person name="Trouern-Trend A."/>
            <person name="McMahon S.M."/>
            <person name="Schaberg P.G."/>
            <person name="Yang J."/>
            <person name="Wegrzyn J.L."/>
            <person name="Swenson N.G."/>
        </authorList>
    </citation>
    <scope>NUCLEOTIDE SEQUENCE</scope>
    <source>
        <strain evidence="3">NS2018</strain>
    </source>
</reference>
<keyword evidence="4" id="KW-1185">Reference proteome</keyword>
<dbReference type="GO" id="GO:0003676">
    <property type="term" value="F:nucleic acid binding"/>
    <property type="evidence" value="ECO:0007669"/>
    <property type="project" value="InterPro"/>
</dbReference>
<keyword evidence="1" id="KW-1133">Transmembrane helix</keyword>
<organism evidence="3 4">
    <name type="scientific">Acer saccharum</name>
    <name type="common">Sugar maple</name>
    <dbReference type="NCBI Taxonomy" id="4024"/>
    <lineage>
        <taxon>Eukaryota</taxon>
        <taxon>Viridiplantae</taxon>
        <taxon>Streptophyta</taxon>
        <taxon>Embryophyta</taxon>
        <taxon>Tracheophyta</taxon>
        <taxon>Spermatophyta</taxon>
        <taxon>Magnoliopsida</taxon>
        <taxon>eudicotyledons</taxon>
        <taxon>Gunneridae</taxon>
        <taxon>Pentapetalae</taxon>
        <taxon>rosids</taxon>
        <taxon>malvids</taxon>
        <taxon>Sapindales</taxon>
        <taxon>Sapindaceae</taxon>
        <taxon>Hippocastanoideae</taxon>
        <taxon>Acereae</taxon>
        <taxon>Acer</taxon>
    </lineage>
</organism>
<evidence type="ECO:0000256" key="1">
    <source>
        <dbReference type="SAM" id="Phobius"/>
    </source>
</evidence>
<evidence type="ECO:0000313" key="3">
    <source>
        <dbReference type="EMBL" id="KAK0581556.1"/>
    </source>
</evidence>
<feature type="transmembrane region" description="Helical" evidence="1">
    <location>
        <begin position="55"/>
        <end position="78"/>
    </location>
</feature>